<comment type="caution">
    <text evidence="3">The sequence shown here is derived from an EMBL/GenBank/DDBJ whole genome shotgun (WGS) entry which is preliminary data.</text>
</comment>
<protein>
    <recommendedName>
        <fullName evidence="5">DUF4148 domain-containing protein</fullName>
    </recommendedName>
</protein>
<dbReference type="InterPro" id="IPR025421">
    <property type="entry name" value="DUF4148"/>
</dbReference>
<dbReference type="EMBL" id="CABPRV010000014">
    <property type="protein sequence ID" value="VVE49619.1"/>
    <property type="molecule type" value="Genomic_DNA"/>
</dbReference>
<dbReference type="Proteomes" id="UP000366065">
    <property type="component" value="Unassembled WGS sequence"/>
</dbReference>
<evidence type="ECO:0000313" key="3">
    <source>
        <dbReference type="EMBL" id="VVE49619.1"/>
    </source>
</evidence>
<name>A0ABY6WB50_9BURK</name>
<feature type="compositionally biased region" description="Polar residues" evidence="1">
    <location>
        <begin position="93"/>
        <end position="105"/>
    </location>
</feature>
<organism evidence="3 4">
    <name type="scientific">Pandoraea capi</name>
    <dbReference type="NCBI Taxonomy" id="2508286"/>
    <lineage>
        <taxon>Bacteria</taxon>
        <taxon>Pseudomonadati</taxon>
        <taxon>Pseudomonadota</taxon>
        <taxon>Betaproteobacteria</taxon>
        <taxon>Burkholderiales</taxon>
        <taxon>Burkholderiaceae</taxon>
        <taxon>Pandoraea</taxon>
    </lineage>
</organism>
<evidence type="ECO:0000313" key="4">
    <source>
        <dbReference type="Proteomes" id="UP000366065"/>
    </source>
</evidence>
<evidence type="ECO:0008006" key="5">
    <source>
        <dbReference type="Google" id="ProtNLM"/>
    </source>
</evidence>
<evidence type="ECO:0000256" key="1">
    <source>
        <dbReference type="SAM" id="MobiDB-lite"/>
    </source>
</evidence>
<keyword evidence="2" id="KW-0732">Signal</keyword>
<sequence>MKVRFSALLVSCAIAAPFSAFAQSATANDAPLTRAQVQADLVRLEKAGYQPFVGDNDYPANIQRAEAIVTKQDAQPGNGQVTSAAIETGAGTGISTGNQPTNPANGHSLYAGS</sequence>
<feature type="chain" id="PRO_5046289659" description="DUF4148 domain-containing protein" evidence="2">
    <location>
        <begin position="23"/>
        <end position="113"/>
    </location>
</feature>
<accession>A0ABY6WB50</accession>
<proteinExistence type="predicted"/>
<reference evidence="3 4" key="1">
    <citation type="submission" date="2019-08" db="EMBL/GenBank/DDBJ databases">
        <authorList>
            <person name="Peeters C."/>
        </authorList>
    </citation>
    <scope>NUCLEOTIDE SEQUENCE [LARGE SCALE GENOMIC DNA]</scope>
    <source>
        <strain evidence="3 4">LMG 20602</strain>
    </source>
</reference>
<gene>
    <name evidence="3" type="ORF">PCA20602_04619</name>
</gene>
<dbReference type="Pfam" id="PF13663">
    <property type="entry name" value="DUF4148"/>
    <property type="match status" value="1"/>
</dbReference>
<keyword evidence="4" id="KW-1185">Reference proteome</keyword>
<feature type="signal peptide" evidence="2">
    <location>
        <begin position="1"/>
        <end position="22"/>
    </location>
</feature>
<dbReference type="RefSeq" id="WP_150723168.1">
    <property type="nucleotide sequence ID" value="NZ_CABPRV010000014.1"/>
</dbReference>
<feature type="region of interest" description="Disordered" evidence="1">
    <location>
        <begin position="90"/>
        <end position="113"/>
    </location>
</feature>
<evidence type="ECO:0000256" key="2">
    <source>
        <dbReference type="SAM" id="SignalP"/>
    </source>
</evidence>